<keyword evidence="2 5" id="KW-0521">NADP</keyword>
<evidence type="ECO:0000313" key="8">
    <source>
        <dbReference type="Proteomes" id="UP000244571"/>
    </source>
</evidence>
<dbReference type="CDD" id="cd05239">
    <property type="entry name" value="GDP_FS_SDR_e"/>
    <property type="match status" value="1"/>
</dbReference>
<dbReference type="SUPFAM" id="SSF51735">
    <property type="entry name" value="NAD(P)-binding Rossmann-fold domains"/>
    <property type="match status" value="1"/>
</dbReference>
<evidence type="ECO:0000259" key="6">
    <source>
        <dbReference type="Pfam" id="PF01370"/>
    </source>
</evidence>
<feature type="binding site" evidence="5">
    <location>
        <position position="141"/>
    </location>
    <ligand>
        <name>NADP(+)</name>
        <dbReference type="ChEBI" id="CHEBI:58349"/>
    </ligand>
</feature>
<dbReference type="Pfam" id="PF01370">
    <property type="entry name" value="Epimerase"/>
    <property type="match status" value="1"/>
</dbReference>
<feature type="binding site" evidence="5">
    <location>
        <begin position="106"/>
        <end position="109"/>
    </location>
    <ligand>
        <name>NADP(+)</name>
        <dbReference type="ChEBI" id="CHEBI:58349"/>
    </ligand>
</feature>
<evidence type="ECO:0000256" key="5">
    <source>
        <dbReference type="HAMAP-Rule" id="MF_00956"/>
    </source>
</evidence>
<feature type="binding site" evidence="5">
    <location>
        <position position="184"/>
    </location>
    <ligand>
        <name>NADP(+)</name>
        <dbReference type="ChEBI" id="CHEBI:58349"/>
    </ligand>
</feature>
<dbReference type="OrthoDB" id="9811425at2"/>
<feature type="site" description="Important for catalytic activity" evidence="5">
    <location>
        <position position="110"/>
    </location>
</feature>
<feature type="binding site" evidence="5">
    <location>
        <begin position="11"/>
        <end position="17"/>
    </location>
    <ligand>
        <name>NADP(+)</name>
        <dbReference type="ChEBI" id="CHEBI:58349"/>
    </ligand>
</feature>
<keyword evidence="5" id="KW-0511">Multifunctional enzyme</keyword>
<comment type="catalytic activity">
    <reaction evidence="5">
        <text>GDP-beta-L-fucose + NADP(+) = GDP-4-dehydro-alpha-D-rhamnose + NADPH + H(+)</text>
        <dbReference type="Rhea" id="RHEA:18885"/>
        <dbReference type="ChEBI" id="CHEBI:15378"/>
        <dbReference type="ChEBI" id="CHEBI:57273"/>
        <dbReference type="ChEBI" id="CHEBI:57783"/>
        <dbReference type="ChEBI" id="CHEBI:57964"/>
        <dbReference type="ChEBI" id="CHEBI:58349"/>
        <dbReference type="EC" id="1.1.1.271"/>
    </reaction>
</comment>
<gene>
    <name evidence="5" type="primary">fcl</name>
    <name evidence="7" type="ORF">DBV39_10670</name>
</gene>
<proteinExistence type="inferred from homology"/>
<organism evidence="7 8">
    <name type="scientific">Orrella marina</name>
    <dbReference type="NCBI Taxonomy" id="2163011"/>
    <lineage>
        <taxon>Bacteria</taxon>
        <taxon>Pseudomonadati</taxon>
        <taxon>Pseudomonadota</taxon>
        <taxon>Betaproteobacteria</taxon>
        <taxon>Burkholderiales</taxon>
        <taxon>Alcaligenaceae</taxon>
        <taxon>Orrella</taxon>
    </lineage>
</organism>
<dbReference type="GO" id="GO:0050577">
    <property type="term" value="F:GDP-L-fucose synthase activity"/>
    <property type="evidence" value="ECO:0007669"/>
    <property type="project" value="UniProtKB-UniRule"/>
</dbReference>
<keyword evidence="3 5" id="KW-0560">Oxidoreductase</keyword>
<dbReference type="GO" id="GO:0042351">
    <property type="term" value="P:'de novo' GDP-L-fucose biosynthetic process"/>
    <property type="evidence" value="ECO:0007669"/>
    <property type="project" value="UniProtKB-UniRule"/>
</dbReference>
<protein>
    <recommendedName>
        <fullName evidence="5">GDP-L-fucose synthase</fullName>
        <ecNumber evidence="5">1.1.1.271</ecNumber>
    </recommendedName>
    <alternativeName>
        <fullName evidence="5">GDP-4-keto-6-deoxy-D-mannose-3,5-epimerase-4-reductase</fullName>
    </alternativeName>
</protein>
<dbReference type="PANTHER" id="PTHR43238">
    <property type="entry name" value="GDP-L-FUCOSE SYNTHASE"/>
    <property type="match status" value="1"/>
</dbReference>
<feature type="binding site" evidence="5">
    <location>
        <begin position="168"/>
        <end position="171"/>
    </location>
    <ligand>
        <name>NADP(+)</name>
        <dbReference type="ChEBI" id="CHEBI:58349"/>
    </ligand>
</feature>
<feature type="site" description="Important for catalytic activity" evidence="5">
    <location>
        <position position="108"/>
    </location>
</feature>
<dbReference type="UniPathway" id="UPA00128">
    <property type="reaction ID" value="UER00191"/>
</dbReference>
<dbReference type="AlphaFoldDB" id="A0A2R4XQ09"/>
<evidence type="ECO:0000256" key="2">
    <source>
        <dbReference type="ARBA" id="ARBA00022857"/>
    </source>
</evidence>
<comment type="pathway">
    <text evidence="5">Nucleotide-sugar biosynthesis; GDP-L-fucose biosynthesis via de novo pathway; GDP-L-fucose from GDP-alpha-D-mannose: step 2/2.</text>
</comment>
<keyword evidence="8" id="KW-1185">Reference proteome</keyword>
<comment type="function">
    <text evidence="5">Catalyzes the two-step NADP-dependent conversion of GDP-4-dehydro-6-deoxy-D-mannose to GDP-fucose, involving an epimerase and a reductase reaction.</text>
</comment>
<dbReference type="Gene3D" id="3.40.50.720">
    <property type="entry name" value="NAD(P)-binding Rossmann-like Domain"/>
    <property type="match status" value="1"/>
</dbReference>
<evidence type="ECO:0000256" key="3">
    <source>
        <dbReference type="ARBA" id="ARBA00023002"/>
    </source>
</evidence>
<dbReference type="GO" id="GO:0016853">
    <property type="term" value="F:isomerase activity"/>
    <property type="evidence" value="ECO:0007669"/>
    <property type="project" value="UniProtKB-KW"/>
</dbReference>
<feature type="binding site" evidence="5">
    <location>
        <position position="214"/>
    </location>
    <ligand>
        <name>substrate</name>
    </ligand>
</feature>
<feature type="active site" description="Proton donor/acceptor" evidence="5">
    <location>
        <position position="137"/>
    </location>
</feature>
<feature type="binding site" evidence="5">
    <location>
        <position position="192"/>
    </location>
    <ligand>
        <name>substrate</name>
    </ligand>
</feature>
<accession>A0A2R4XQ09</accession>
<dbReference type="EMBL" id="CP028901">
    <property type="protein sequence ID" value="AWB35769.1"/>
    <property type="molecule type" value="Genomic_DNA"/>
</dbReference>
<name>A0A2R4XQ09_9BURK</name>
<keyword evidence="4 5" id="KW-0413">Isomerase</keyword>
<dbReference type="Proteomes" id="UP000244571">
    <property type="component" value="Chromosome"/>
</dbReference>
<dbReference type="RefSeq" id="WP_108623225.1">
    <property type="nucleotide sequence ID" value="NZ_CP028901.1"/>
</dbReference>
<dbReference type="InterPro" id="IPR001509">
    <property type="entry name" value="Epimerase_deHydtase"/>
</dbReference>
<dbReference type="EC" id="1.1.1.271" evidence="5"/>
<comment type="similarity">
    <text evidence="1 5">Belongs to the NAD(P)-dependent epimerase/dehydratase family. Fucose synthase subfamily.</text>
</comment>
<dbReference type="HAMAP" id="MF_00956">
    <property type="entry name" value="GDP_fucose_synth"/>
    <property type="match status" value="1"/>
</dbReference>
<feature type="binding site" evidence="5">
    <location>
        <position position="283"/>
    </location>
    <ligand>
        <name>substrate</name>
    </ligand>
</feature>
<dbReference type="KEGG" id="boz:DBV39_10670"/>
<dbReference type="Gene3D" id="3.90.25.10">
    <property type="entry name" value="UDP-galactose 4-epimerase, domain 1"/>
    <property type="match status" value="1"/>
</dbReference>
<feature type="binding site" evidence="5">
    <location>
        <position position="207"/>
    </location>
    <ligand>
        <name>substrate</name>
    </ligand>
</feature>
<sequence>MSNVIKVFVAGHRGMVGSAIVRQLEGRPDVVLLTRSSTELDLRNQAQVMAFFEEHRPDQVYLAAAKVGGILANRNYPADFLYDNLLIEANVIEAARQTGTARLLFMASSCVYPTQAEQPIAEEALLTGPLDPNTEPYAIAKIAGLKLCESYERQYGIVHATDFRCVVPSNVYGPGDNYHPDNSHVVAALLRRCHIAKVQQQPVLTIWGSGKPAREFLHVDDLALACVKVMQADRSEYDTCTTPRRRYLNAGAGTDLPIATLAQAIAKVVGYAGKFEFDLSKPDGTMRKLLDSTRLRSLGWSPELSFESGLRGMYEDYLARYGASDKEFA</sequence>
<evidence type="ECO:0000256" key="1">
    <source>
        <dbReference type="ARBA" id="ARBA00005959"/>
    </source>
</evidence>
<dbReference type="PANTHER" id="PTHR43238:SF1">
    <property type="entry name" value="GDP-L-FUCOSE SYNTHASE"/>
    <property type="match status" value="1"/>
</dbReference>
<evidence type="ECO:0000313" key="7">
    <source>
        <dbReference type="EMBL" id="AWB35769.1"/>
    </source>
</evidence>
<evidence type="ECO:0000256" key="4">
    <source>
        <dbReference type="ARBA" id="ARBA00023235"/>
    </source>
</evidence>
<feature type="domain" description="NAD-dependent epimerase/dehydratase" evidence="6">
    <location>
        <begin position="7"/>
        <end position="234"/>
    </location>
</feature>
<reference evidence="7 8" key="1">
    <citation type="submission" date="2018-04" db="EMBL/GenBank/DDBJ databases">
        <title>Bordetella sp. HZ20 isolated from seawater.</title>
        <authorList>
            <person name="Sun C."/>
        </authorList>
    </citation>
    <scope>NUCLEOTIDE SEQUENCE [LARGE SCALE GENOMIC DNA]</scope>
    <source>
        <strain evidence="7 8">HZ20</strain>
    </source>
</reference>
<dbReference type="InterPro" id="IPR028614">
    <property type="entry name" value="GDP_fucose/colitose_synth"/>
</dbReference>
<dbReference type="GO" id="GO:0070401">
    <property type="term" value="F:NADP+ binding"/>
    <property type="evidence" value="ECO:0007669"/>
    <property type="project" value="UniProtKB-UniRule"/>
</dbReference>
<dbReference type="InterPro" id="IPR036291">
    <property type="entry name" value="NAD(P)-bd_dom_sf"/>
</dbReference>